<protein>
    <submittedName>
        <fullName evidence="2">Porin</fullName>
    </submittedName>
</protein>
<accession>A0A806XB49</accession>
<evidence type="ECO:0000256" key="1">
    <source>
        <dbReference type="SAM" id="SignalP"/>
    </source>
</evidence>
<organism evidence="2 3">
    <name type="scientific">[Enterobacter] lignolyticus</name>
    <dbReference type="NCBI Taxonomy" id="1334193"/>
    <lineage>
        <taxon>Bacteria</taxon>
        <taxon>Pseudomonadati</taxon>
        <taxon>Pseudomonadota</taxon>
        <taxon>Gammaproteobacteria</taxon>
        <taxon>Enterobacterales</taxon>
        <taxon>Enterobacteriaceae</taxon>
        <taxon>Pluralibacter</taxon>
    </lineage>
</organism>
<dbReference type="Proteomes" id="UP000069162">
    <property type="component" value="Chromosome"/>
</dbReference>
<dbReference type="OrthoDB" id="6506259at2"/>
<feature type="signal peptide" evidence="1">
    <location>
        <begin position="1"/>
        <end position="23"/>
    </location>
</feature>
<gene>
    <name evidence="2" type="ORF">AO703_18790</name>
</gene>
<dbReference type="SUPFAM" id="SSF56935">
    <property type="entry name" value="Porins"/>
    <property type="match status" value="1"/>
</dbReference>
<dbReference type="AlphaFoldDB" id="A0A806XB49"/>
<dbReference type="OMA" id="WTYKPIN"/>
<dbReference type="KEGG" id="kle:AO703_18790"/>
<dbReference type="RefSeq" id="WP_013364554.1">
    <property type="nucleotide sequence ID" value="NZ_CP012871.1"/>
</dbReference>
<dbReference type="InterPro" id="IPR009998">
    <property type="entry name" value="YfaZ"/>
</dbReference>
<keyword evidence="1" id="KW-0732">Signal</keyword>
<reference evidence="3" key="1">
    <citation type="submission" date="2015-10" db="EMBL/GenBank/DDBJ databases">
        <title>Complete Genome Sequencing of Klebsiella sp. strain G5.</title>
        <authorList>
            <person name="Chan K.-G."/>
            <person name="Chen J.-W."/>
        </authorList>
    </citation>
    <scope>NUCLEOTIDE SEQUENCE [LARGE SCALE GENOMIC DNA]</scope>
    <source>
        <strain evidence="3">G5</strain>
    </source>
</reference>
<feature type="chain" id="PRO_5032965204" evidence="1">
    <location>
        <begin position="24"/>
        <end position="183"/>
    </location>
</feature>
<evidence type="ECO:0000313" key="2">
    <source>
        <dbReference type="EMBL" id="ALR78252.1"/>
    </source>
</evidence>
<sequence>MNTLKTKAALLIAALTVSGAASASVNLHGDAGENYTNLSATFGGSEPGFTFNGNWAHSDNDGDIAGLGMGYNFPLGSVILTLGGRGVYLNPNNGDEGYAVAVGGGAQLPLGDFITLMGEYYYSPDSLSSGVEDYVEANASVRFNLTKSMSIDAGYRYIEMAGKDGNKDNTLADGPYAGFNFKF</sequence>
<dbReference type="Pfam" id="PF07437">
    <property type="entry name" value="YfaZ"/>
    <property type="match status" value="1"/>
</dbReference>
<evidence type="ECO:0000313" key="3">
    <source>
        <dbReference type="Proteomes" id="UP000069162"/>
    </source>
</evidence>
<dbReference type="EMBL" id="CP012871">
    <property type="protein sequence ID" value="ALR78252.1"/>
    <property type="molecule type" value="Genomic_DNA"/>
</dbReference>
<proteinExistence type="predicted"/>
<name>A0A806XB49_9ENTR</name>